<sequence>MLQRAREWVANSLDFNKNYDASVFETTIRVVGGLLSTYDLSGDKIFLEKAKDIADRLLPAWDTHRIPIILLTWHMEMHIILDGLG</sequence>
<protein>
    <submittedName>
        <fullName evidence="1">Mannosyl-oligosaccharide 1,2-alpha-mannosidase MNS1</fullName>
    </submittedName>
</protein>
<reference evidence="1 2" key="1">
    <citation type="journal article" date="2022" name="Plant J.">
        <title>Chromosome-level genome of Camellia lanceoleosa provides a valuable resource for understanding genome evolution and self-incompatibility.</title>
        <authorList>
            <person name="Gong W."/>
            <person name="Xiao S."/>
            <person name="Wang L."/>
            <person name="Liao Z."/>
            <person name="Chang Y."/>
            <person name="Mo W."/>
            <person name="Hu G."/>
            <person name="Li W."/>
            <person name="Zhao G."/>
            <person name="Zhu H."/>
            <person name="Hu X."/>
            <person name="Ji K."/>
            <person name="Xiang X."/>
            <person name="Song Q."/>
            <person name="Yuan D."/>
            <person name="Jin S."/>
            <person name="Zhang L."/>
        </authorList>
    </citation>
    <scope>NUCLEOTIDE SEQUENCE [LARGE SCALE GENOMIC DNA]</scope>
    <source>
        <strain evidence="1">SQ_2022a</strain>
    </source>
</reference>
<accession>A0ACC0H9U3</accession>
<gene>
    <name evidence="1" type="ORF">LOK49_LG07G01039</name>
</gene>
<evidence type="ECO:0000313" key="2">
    <source>
        <dbReference type="Proteomes" id="UP001060215"/>
    </source>
</evidence>
<evidence type="ECO:0000313" key="1">
    <source>
        <dbReference type="EMBL" id="KAI8009180.1"/>
    </source>
</evidence>
<proteinExistence type="predicted"/>
<organism evidence="1 2">
    <name type="scientific">Camellia lanceoleosa</name>
    <dbReference type="NCBI Taxonomy" id="1840588"/>
    <lineage>
        <taxon>Eukaryota</taxon>
        <taxon>Viridiplantae</taxon>
        <taxon>Streptophyta</taxon>
        <taxon>Embryophyta</taxon>
        <taxon>Tracheophyta</taxon>
        <taxon>Spermatophyta</taxon>
        <taxon>Magnoliopsida</taxon>
        <taxon>eudicotyledons</taxon>
        <taxon>Gunneridae</taxon>
        <taxon>Pentapetalae</taxon>
        <taxon>asterids</taxon>
        <taxon>Ericales</taxon>
        <taxon>Theaceae</taxon>
        <taxon>Camellia</taxon>
    </lineage>
</organism>
<keyword evidence="2" id="KW-1185">Reference proteome</keyword>
<dbReference type="EMBL" id="CM045764">
    <property type="protein sequence ID" value="KAI8009180.1"/>
    <property type="molecule type" value="Genomic_DNA"/>
</dbReference>
<comment type="caution">
    <text evidence="1">The sequence shown here is derived from an EMBL/GenBank/DDBJ whole genome shotgun (WGS) entry which is preliminary data.</text>
</comment>
<name>A0ACC0H9U3_9ERIC</name>
<dbReference type="Proteomes" id="UP001060215">
    <property type="component" value="Chromosome 7"/>
</dbReference>